<dbReference type="AlphaFoldDB" id="A0A1B4XHV2"/>
<dbReference type="RefSeq" id="WP_197702599.1">
    <property type="nucleotide sequence ID" value="NZ_AP014879.1"/>
</dbReference>
<keyword evidence="1" id="KW-1133">Transmembrane helix</keyword>
<dbReference type="KEGG" id="slim:SCL_2087"/>
<reference evidence="2 3" key="1">
    <citation type="submission" date="2015-05" db="EMBL/GenBank/DDBJ databases">
        <title>Complete genome sequence of a sulfur-oxidizing gammaproteobacterium strain HA5.</title>
        <authorList>
            <person name="Miura A."/>
            <person name="Kojima H."/>
            <person name="Fukui M."/>
        </authorList>
    </citation>
    <scope>NUCLEOTIDE SEQUENCE [LARGE SCALE GENOMIC DNA]</scope>
    <source>
        <strain evidence="2 3">HA5</strain>
    </source>
</reference>
<accession>A0A1B4XHV2</accession>
<gene>
    <name evidence="2" type="ORF">SCL_2087</name>
</gene>
<keyword evidence="1" id="KW-0472">Membrane</keyword>
<sequence>MPASAATVYTNDFQGTIGSEWSDTSVASAPNPDYAGTRLFLGEFGNETVSLSLNGLPAHGFTTVSFSLYLIRSWDGNDTTQVNGDPLGPDTWSLGVAGGSTLLSATFSNGNPAGQSYAPSPGAPSCNTGYNAVYPAGTYNPMTGAAECYSLGYTFTDPVNNRPEEWMDSVYNLSFTFAHNSSDLVLNFSASGLQGLADESWGLDNMQVAVAPVPVPPAVWLFGSGLLGLVGIARRKARAL</sequence>
<evidence type="ECO:0000256" key="1">
    <source>
        <dbReference type="SAM" id="Phobius"/>
    </source>
</evidence>
<feature type="transmembrane region" description="Helical" evidence="1">
    <location>
        <begin position="215"/>
        <end position="233"/>
    </location>
</feature>
<dbReference type="InParanoid" id="A0A1B4XHV2"/>
<organism evidence="2 3">
    <name type="scientific">Sulfuricaulis limicola</name>
    <dbReference type="NCBI Taxonomy" id="1620215"/>
    <lineage>
        <taxon>Bacteria</taxon>
        <taxon>Pseudomonadati</taxon>
        <taxon>Pseudomonadota</taxon>
        <taxon>Gammaproteobacteria</taxon>
        <taxon>Acidiferrobacterales</taxon>
        <taxon>Acidiferrobacteraceae</taxon>
        <taxon>Sulfuricaulis</taxon>
    </lineage>
</organism>
<name>A0A1B4XHV2_9GAMM</name>
<keyword evidence="1" id="KW-0812">Transmembrane</keyword>
<keyword evidence="3" id="KW-1185">Reference proteome</keyword>
<evidence type="ECO:0000313" key="2">
    <source>
        <dbReference type="EMBL" id="BAV34376.1"/>
    </source>
</evidence>
<evidence type="ECO:0008006" key="4">
    <source>
        <dbReference type="Google" id="ProtNLM"/>
    </source>
</evidence>
<evidence type="ECO:0000313" key="3">
    <source>
        <dbReference type="Proteomes" id="UP000243180"/>
    </source>
</evidence>
<dbReference type="EMBL" id="AP014879">
    <property type="protein sequence ID" value="BAV34376.1"/>
    <property type="molecule type" value="Genomic_DNA"/>
</dbReference>
<proteinExistence type="predicted"/>
<dbReference type="Proteomes" id="UP000243180">
    <property type="component" value="Chromosome"/>
</dbReference>
<protein>
    <recommendedName>
        <fullName evidence="4">PEP-CTERM protein-sorting domain-containing protein</fullName>
    </recommendedName>
</protein>